<comment type="caution">
    <text evidence="2">The sequence shown here is derived from an EMBL/GenBank/DDBJ whole genome shotgun (WGS) entry which is preliminary data.</text>
</comment>
<protein>
    <submittedName>
        <fullName evidence="2">Unnamed protein product</fullName>
    </submittedName>
</protein>
<feature type="region of interest" description="Disordered" evidence="1">
    <location>
        <begin position="1"/>
        <end position="21"/>
    </location>
</feature>
<keyword evidence="3" id="KW-1185">Reference proteome</keyword>
<dbReference type="AlphaFoldDB" id="A0A9W7DFN5"/>
<feature type="compositionally biased region" description="Low complexity" evidence="1">
    <location>
        <begin position="89"/>
        <end position="105"/>
    </location>
</feature>
<reference evidence="2" key="1">
    <citation type="submission" date="2023-04" db="EMBL/GenBank/DDBJ databases">
        <title>Ambrosiozyma monospora NBRC 1965.</title>
        <authorList>
            <person name="Ichikawa N."/>
            <person name="Sato H."/>
            <person name="Tonouchi N."/>
        </authorList>
    </citation>
    <scope>NUCLEOTIDE SEQUENCE</scope>
    <source>
        <strain evidence="2">NBRC 1965</strain>
    </source>
</reference>
<evidence type="ECO:0000313" key="3">
    <source>
        <dbReference type="Proteomes" id="UP001165063"/>
    </source>
</evidence>
<evidence type="ECO:0000313" key="2">
    <source>
        <dbReference type="EMBL" id="GMG33115.1"/>
    </source>
</evidence>
<sequence>MFICSQDRARQRKSRSQNKRNVVNKLKTEDCRSKISLNYDFVTGIIQISYSHKHHEPFSWKKEPTAEEIYLEQAHHFSQLAAVQNRIHQQQQQQQQQHGQPQEQQLVESTLDEHVERSSAAAAAAAAAEAAAHLSKEVSQMLENADAEQLDTNQMIELATAAAQSTGAQNPNRGDVSVSVSVSEAYQQIMQQQHQQQLQREQQEAEQHQHEHQQDVKTPTEGQYDPQLETEDVPGNVNGVSASEVGELLSES</sequence>
<dbReference type="EMBL" id="BSXU01001986">
    <property type="protein sequence ID" value="GMG33115.1"/>
    <property type="molecule type" value="Genomic_DNA"/>
</dbReference>
<gene>
    <name evidence="2" type="ORF">Amon01_000423700</name>
</gene>
<dbReference type="Proteomes" id="UP001165063">
    <property type="component" value="Unassembled WGS sequence"/>
</dbReference>
<evidence type="ECO:0000256" key="1">
    <source>
        <dbReference type="SAM" id="MobiDB-lite"/>
    </source>
</evidence>
<organism evidence="2 3">
    <name type="scientific">Ambrosiozyma monospora</name>
    <name type="common">Yeast</name>
    <name type="synonym">Endomycopsis monosporus</name>
    <dbReference type="NCBI Taxonomy" id="43982"/>
    <lineage>
        <taxon>Eukaryota</taxon>
        <taxon>Fungi</taxon>
        <taxon>Dikarya</taxon>
        <taxon>Ascomycota</taxon>
        <taxon>Saccharomycotina</taxon>
        <taxon>Pichiomycetes</taxon>
        <taxon>Pichiales</taxon>
        <taxon>Pichiaceae</taxon>
        <taxon>Ambrosiozyma</taxon>
    </lineage>
</organism>
<proteinExistence type="predicted"/>
<feature type="region of interest" description="Disordered" evidence="1">
    <location>
        <begin position="85"/>
        <end position="113"/>
    </location>
</feature>
<accession>A0A9W7DFN5</accession>
<feature type="compositionally biased region" description="Low complexity" evidence="1">
    <location>
        <begin position="191"/>
        <end position="200"/>
    </location>
</feature>
<name>A0A9W7DFN5_AMBMO</name>
<dbReference type="OrthoDB" id="3980607at2759"/>
<feature type="region of interest" description="Disordered" evidence="1">
    <location>
        <begin position="191"/>
        <end position="252"/>
    </location>
</feature>
<feature type="compositionally biased region" description="Basic and acidic residues" evidence="1">
    <location>
        <begin position="201"/>
        <end position="215"/>
    </location>
</feature>